<evidence type="ECO:0000313" key="2">
    <source>
        <dbReference type="Proteomes" id="UP001165960"/>
    </source>
</evidence>
<dbReference type="Proteomes" id="UP001165960">
    <property type="component" value="Unassembled WGS sequence"/>
</dbReference>
<sequence>MLDSGDSIPLPRTCTMRRMTPPNSDSSSSRTRMVPYPSDNNLMGPANPTGFEVHTGMNSFFSYTPTSLAPPFGPGGQELLNKSSGSDGSADSDAYSQTSSGEKLSGASISTFPGIYSSSGFDVLGILAKIVNRPNPLIQIGPVDMNASFVVVDARKYDFPIIYASNSFEKLTGYTPSEVVGRNCRFLQSPDGHVSLGSRRRYTDNTVVHRIKSQIIQGKEYQTSIVNYKKNGQPFINLITAIPIFEDEEIMYYVGFQVDLVEQPNSMLESLKDGSYQINYNRLTLPKYLSSGLDDFFPGFRNSGSYQNAADAYESIVGKPRDEESHRIWNRMLIEHTDDFIHVLTLKGVFLYASPSSQVLLGYKPEEIVGYSVSMLCHSSDLVPMMRELKDITSASSSFCLIYRARHKNGSFIWMEAIGRLHNENGKGRKCVVLSARPRPVLQLSQEAVTACGGLDSREFWSKLSLDGLFLYVTSACQEITGIASDELVGTSMYQYMRSDRTTALTRALHQTRDGVTVRLRHFFKNDKNTYSELTSTFYPGDTSNDGKPAFILCQIRACDKNTTPDSGSDASFSSSSAPSPCTNRAASEYDNMFDALDAKRNTTWHFELHQLRLANKKLQDEILALQSSSGLKRKQPSSQECSQCQSRKSNQWYKSSTNSSQINCYPCHQKSKSVNSTTSSGTGAHPRSSSDSI</sequence>
<organism evidence="1 2">
    <name type="scientific">Entomophthora muscae</name>
    <dbReference type="NCBI Taxonomy" id="34485"/>
    <lineage>
        <taxon>Eukaryota</taxon>
        <taxon>Fungi</taxon>
        <taxon>Fungi incertae sedis</taxon>
        <taxon>Zoopagomycota</taxon>
        <taxon>Entomophthoromycotina</taxon>
        <taxon>Entomophthoromycetes</taxon>
        <taxon>Entomophthorales</taxon>
        <taxon>Entomophthoraceae</taxon>
        <taxon>Entomophthora</taxon>
    </lineage>
</organism>
<name>A0ACC2RXX8_9FUNG</name>
<dbReference type="EMBL" id="QTSX02006421">
    <property type="protein sequence ID" value="KAJ9054897.1"/>
    <property type="molecule type" value="Genomic_DNA"/>
</dbReference>
<gene>
    <name evidence="1" type="ORF">DSO57_1009827</name>
</gene>
<keyword evidence="2" id="KW-1185">Reference proteome</keyword>
<evidence type="ECO:0000313" key="1">
    <source>
        <dbReference type="EMBL" id="KAJ9054897.1"/>
    </source>
</evidence>
<proteinExistence type="predicted"/>
<protein>
    <submittedName>
        <fullName evidence="1">Uncharacterized protein</fullName>
    </submittedName>
</protein>
<reference evidence="1" key="1">
    <citation type="submission" date="2022-04" db="EMBL/GenBank/DDBJ databases">
        <title>Genome of the entomopathogenic fungus Entomophthora muscae.</title>
        <authorList>
            <person name="Elya C."/>
            <person name="Lovett B.R."/>
            <person name="Lee E."/>
            <person name="Macias A.M."/>
            <person name="Hajek A.E."/>
            <person name="De Bivort B.L."/>
            <person name="Kasson M.T."/>
            <person name="De Fine Licht H.H."/>
            <person name="Stajich J.E."/>
        </authorList>
    </citation>
    <scope>NUCLEOTIDE SEQUENCE</scope>
    <source>
        <strain evidence="1">Berkeley</strain>
    </source>
</reference>
<accession>A0ACC2RXX8</accession>
<comment type="caution">
    <text evidence="1">The sequence shown here is derived from an EMBL/GenBank/DDBJ whole genome shotgun (WGS) entry which is preliminary data.</text>
</comment>